<keyword evidence="3" id="KW-1185">Reference proteome</keyword>
<dbReference type="RefSeq" id="WP_234867516.1">
    <property type="nucleotide sequence ID" value="NZ_JAKEVY010000004.1"/>
</dbReference>
<evidence type="ECO:0000259" key="1">
    <source>
        <dbReference type="Pfam" id="PF14397"/>
    </source>
</evidence>
<proteinExistence type="predicted"/>
<feature type="domain" description="Alpha-L-glutamate ligase-related protein ATP-grasp" evidence="1">
    <location>
        <begin position="79"/>
        <end position="329"/>
    </location>
</feature>
<reference evidence="2 3" key="1">
    <citation type="submission" date="2022-01" db="EMBL/GenBank/DDBJ databases">
        <title>Flavihumibacter sp. nov., isolated from sediment of a river.</title>
        <authorList>
            <person name="Liu H."/>
        </authorList>
    </citation>
    <scope>NUCLEOTIDE SEQUENCE [LARGE SCALE GENOMIC DNA]</scope>
    <source>
        <strain evidence="2 3">RY-1</strain>
    </source>
</reference>
<accession>A0ABS9BL09</accession>
<evidence type="ECO:0000313" key="3">
    <source>
        <dbReference type="Proteomes" id="UP001200145"/>
    </source>
</evidence>
<organism evidence="2 3">
    <name type="scientific">Flavihumibacter fluminis</name>
    <dbReference type="NCBI Taxonomy" id="2909236"/>
    <lineage>
        <taxon>Bacteria</taxon>
        <taxon>Pseudomonadati</taxon>
        <taxon>Bacteroidota</taxon>
        <taxon>Chitinophagia</taxon>
        <taxon>Chitinophagales</taxon>
        <taxon>Chitinophagaceae</taxon>
        <taxon>Flavihumibacter</taxon>
    </lineage>
</organism>
<comment type="caution">
    <text evidence="2">The sequence shown here is derived from an EMBL/GenBank/DDBJ whole genome shotgun (WGS) entry which is preliminary data.</text>
</comment>
<sequence>MKRILYLIYYLKDSDYKKLFEFLNYASINTGKNKFSLLIDCVYSSIKYNISLMDYFYFKFYNSTNNIRKQYAGTGFMYEYQLKMNPLKVRDILENKILFLNHFSEFINRKYSTYSNLKRNNSEFNKILNPFSDYIVIKGSKGQTGKQVSVIETKGLTRDGLLKIMQDSNYDLVEEFVVQHRSLMELSPSGLNTIRLFTQLTNENQVEFLGARLRITINSKVDNMAAGNPAAEVDLKTGKVIGSAYFSDIRKDPVSVHPITKVSIDGFEIPYWSQVIEMVTMASLKAAGNKSIGWDIAITEKGPELIEGNHNWCKILWQIPVERGLKHHLLNYL</sequence>
<dbReference type="EMBL" id="JAKEVY010000004">
    <property type="protein sequence ID" value="MCF1716376.1"/>
    <property type="molecule type" value="Genomic_DNA"/>
</dbReference>
<evidence type="ECO:0000313" key="2">
    <source>
        <dbReference type="EMBL" id="MCF1716376.1"/>
    </source>
</evidence>
<dbReference type="Pfam" id="PF14397">
    <property type="entry name" value="ATPgrasp_ST"/>
    <property type="match status" value="1"/>
</dbReference>
<protein>
    <recommendedName>
        <fullName evidence="1">Alpha-L-glutamate ligase-related protein ATP-grasp domain-containing protein</fullName>
    </recommendedName>
</protein>
<gene>
    <name evidence="2" type="ORF">L0U88_17170</name>
</gene>
<name>A0ABS9BL09_9BACT</name>
<dbReference type="InterPro" id="IPR039523">
    <property type="entry name" value="RimK-rel_E_lig_ATP-grasp"/>
</dbReference>
<dbReference type="Proteomes" id="UP001200145">
    <property type="component" value="Unassembled WGS sequence"/>
</dbReference>